<feature type="transmembrane region" description="Helical" evidence="2">
    <location>
        <begin position="88"/>
        <end position="108"/>
    </location>
</feature>
<reference evidence="4" key="1">
    <citation type="submission" date="2021-04" db="EMBL/GenBank/DDBJ databases">
        <authorList>
            <person name="Pira H."/>
            <person name="Risdian C."/>
            <person name="Wink J."/>
        </authorList>
    </citation>
    <scope>NUCLEOTIDE SEQUENCE</scope>
    <source>
        <strain evidence="4">WH158</strain>
    </source>
</reference>
<keyword evidence="5" id="KW-1185">Reference proteome</keyword>
<dbReference type="SMART" id="SM00267">
    <property type="entry name" value="GGDEF"/>
    <property type="match status" value="1"/>
</dbReference>
<name>A0A9X1F3J0_9SPHN</name>
<dbReference type="GO" id="GO:0043709">
    <property type="term" value="P:cell adhesion involved in single-species biofilm formation"/>
    <property type="evidence" value="ECO:0007669"/>
    <property type="project" value="TreeGrafter"/>
</dbReference>
<keyword evidence="2" id="KW-1133">Transmembrane helix</keyword>
<dbReference type="CDD" id="cd01949">
    <property type="entry name" value="GGDEF"/>
    <property type="match status" value="1"/>
</dbReference>
<dbReference type="Pfam" id="PF00990">
    <property type="entry name" value="GGDEF"/>
    <property type="match status" value="1"/>
</dbReference>
<feature type="transmembrane region" description="Helical" evidence="2">
    <location>
        <begin position="144"/>
        <end position="162"/>
    </location>
</feature>
<dbReference type="NCBIfam" id="TIGR00254">
    <property type="entry name" value="GGDEF"/>
    <property type="match status" value="1"/>
</dbReference>
<feature type="transmembrane region" description="Helical" evidence="2">
    <location>
        <begin position="182"/>
        <end position="212"/>
    </location>
</feature>
<evidence type="ECO:0000313" key="5">
    <source>
        <dbReference type="Proteomes" id="UP001138681"/>
    </source>
</evidence>
<evidence type="ECO:0000256" key="2">
    <source>
        <dbReference type="SAM" id="Phobius"/>
    </source>
</evidence>
<accession>A0A9X1F3J0</accession>
<feature type="domain" description="GGDEF" evidence="3">
    <location>
        <begin position="249"/>
        <end position="381"/>
    </location>
</feature>
<dbReference type="GO" id="GO:1902201">
    <property type="term" value="P:negative regulation of bacterial-type flagellum-dependent cell motility"/>
    <property type="evidence" value="ECO:0007669"/>
    <property type="project" value="TreeGrafter"/>
</dbReference>
<feature type="transmembrane region" description="Helical" evidence="2">
    <location>
        <begin position="34"/>
        <end position="54"/>
    </location>
</feature>
<dbReference type="PROSITE" id="PS50887">
    <property type="entry name" value="GGDEF"/>
    <property type="match status" value="1"/>
</dbReference>
<evidence type="ECO:0000259" key="3">
    <source>
        <dbReference type="PROSITE" id="PS50887"/>
    </source>
</evidence>
<keyword evidence="4" id="KW-0548">Nucleotidyltransferase</keyword>
<dbReference type="AlphaFoldDB" id="A0A9X1F3J0"/>
<gene>
    <name evidence="4" type="ORF">KCG46_08445</name>
</gene>
<keyword evidence="2" id="KW-0472">Membrane</keyword>
<dbReference type="FunFam" id="3.30.70.270:FF:000001">
    <property type="entry name" value="Diguanylate cyclase domain protein"/>
    <property type="match status" value="1"/>
</dbReference>
<dbReference type="EC" id="2.7.7.65" evidence="1"/>
<dbReference type="Proteomes" id="UP001138681">
    <property type="component" value="Unassembled WGS sequence"/>
</dbReference>
<keyword evidence="4" id="KW-0808">Transferase</keyword>
<dbReference type="RefSeq" id="WP_218404810.1">
    <property type="nucleotide sequence ID" value="NZ_JAGSPC010000001.1"/>
</dbReference>
<protein>
    <recommendedName>
        <fullName evidence="1">diguanylate cyclase</fullName>
        <ecNumber evidence="1">2.7.7.65</ecNumber>
    </recommendedName>
</protein>
<evidence type="ECO:0000256" key="1">
    <source>
        <dbReference type="ARBA" id="ARBA00012528"/>
    </source>
</evidence>
<dbReference type="EMBL" id="JAGSPC010000001">
    <property type="protein sequence ID" value="MBV7259602.1"/>
    <property type="molecule type" value="Genomic_DNA"/>
</dbReference>
<dbReference type="InterPro" id="IPR050469">
    <property type="entry name" value="Diguanylate_Cyclase"/>
</dbReference>
<dbReference type="PANTHER" id="PTHR45138">
    <property type="entry name" value="REGULATORY COMPONENTS OF SENSORY TRANSDUCTION SYSTEM"/>
    <property type="match status" value="1"/>
</dbReference>
<dbReference type="GO" id="GO:0052621">
    <property type="term" value="F:diguanylate cyclase activity"/>
    <property type="evidence" value="ECO:0007669"/>
    <property type="project" value="UniProtKB-EC"/>
</dbReference>
<sequence>MQTQILGLLTPLMALLFAATFAVFWKLGKMKRHVLGFALGYVAFAIGFLVTHFLPGDAFYTFHTTQLFYTIGVTFFLGSVCERVGQRLHFPTIATIYGISALVMALALNSTDNASTALVLVNIGYGAMYIVGLTTLMNAQRRHISDYAIIFLIAFSATDFFIRPSLTVMFETTIPAGEYQQSIYYSLIGLVLGVKSIVGAMILIGATIFELISALREDSKLDPLTSLHNRASFEQSMLTMLPRAQSERRPVSLVVADIDHFKQVNDIWGHQAGDQAISGFGELIGKMIRGCDTGGRIGGEEFCIAVWNCENLPAERLAERIRQSFAQMEHTGLNDDIRLTASFGVATAREGETYEGLFARADEALYQAKTGGRNRVENAEIQRKADVETAATPEVVEMKRAASDR</sequence>
<keyword evidence="2" id="KW-0812">Transmembrane</keyword>
<feature type="transmembrane region" description="Helical" evidence="2">
    <location>
        <begin position="60"/>
        <end position="81"/>
    </location>
</feature>
<dbReference type="GO" id="GO:0005886">
    <property type="term" value="C:plasma membrane"/>
    <property type="evidence" value="ECO:0007669"/>
    <property type="project" value="TreeGrafter"/>
</dbReference>
<organism evidence="4 5">
    <name type="scientific">Erythrobacter crassostreae</name>
    <dbReference type="NCBI Taxonomy" id="2828328"/>
    <lineage>
        <taxon>Bacteria</taxon>
        <taxon>Pseudomonadati</taxon>
        <taxon>Pseudomonadota</taxon>
        <taxon>Alphaproteobacteria</taxon>
        <taxon>Sphingomonadales</taxon>
        <taxon>Erythrobacteraceae</taxon>
        <taxon>Erythrobacter/Porphyrobacter group</taxon>
        <taxon>Erythrobacter</taxon>
    </lineage>
</organism>
<dbReference type="PANTHER" id="PTHR45138:SF9">
    <property type="entry name" value="DIGUANYLATE CYCLASE DGCM-RELATED"/>
    <property type="match status" value="1"/>
</dbReference>
<dbReference type="InterPro" id="IPR000160">
    <property type="entry name" value="GGDEF_dom"/>
</dbReference>
<proteinExistence type="predicted"/>
<feature type="transmembrane region" description="Helical" evidence="2">
    <location>
        <begin position="6"/>
        <end position="27"/>
    </location>
</feature>
<feature type="transmembrane region" description="Helical" evidence="2">
    <location>
        <begin position="114"/>
        <end position="132"/>
    </location>
</feature>
<evidence type="ECO:0000313" key="4">
    <source>
        <dbReference type="EMBL" id="MBV7259602.1"/>
    </source>
</evidence>
<comment type="caution">
    <text evidence="4">The sequence shown here is derived from an EMBL/GenBank/DDBJ whole genome shotgun (WGS) entry which is preliminary data.</text>
</comment>